<sequence>MRSRVTISPGTKHSWIAILLVALFVLSPAERASAAEITYQSVTGIWHDPTVTDASNPGDPGYPVAVNGSPAASINWGITTGPQSGYDFIGSPPPPLQLPGPIPFFSLGSFAHRNNVVDEPWLSSVQLDVVLAISVDGTPRPPLTFTFTFNHVETPNDQTPCPFPTPPNEGCTDRVTIVASPTPTTFEVDGMEYTLSLNFLVNGQPTNEYITREGGVSNSSGLVGEFTSPPIPPGTPTLVMDKSGPPTMVPAEWGNFMLDVRNTGTVEAFNVTLLDRLPDGPTGGMCDTTPQVTSARVFAADGVTPVAGKGPLVQGTDYSLLYDSATCQLTVNAITLASVIGVGERLRIGYRTQLDDGSQYNVPLTNVAGAIQWYNAAANNPARSTYTRTLTDGTTAVVDHEDAHTVRIVPRFFADKAAALQVDSMSPGIVDAGDVLRYTIRVYNNGSLPLTMAMLRDAVPTNTTYVADSLTLNGQPVGRPDGGVSPLVAGIAVSSSDLTPPLPAAGQGTLTPGGQSAIVQFDLRVNDGVPPGTVISNQAVVDTAELPDLLTDGDGNPMTGPEPTVVVVGNLQELRITKAVSVVGGGYAIAGATLEYVVQVTNVGVVPAYAVEIRDDIAMPTPGYLSFVDQSWSMNGSTTGITVVGSLLTADYSTTYGALQPGRVITLRFRALLNSTLAIGTRVTNTGTVYWNTPQRQASATVAIDIGGMVGVAMLSGTAWHDANFNQTVDAAERLLEGWTVGLYRDDQLVHSAVTDASGNYAIGGIAPNASTNYRYELRFTAPGAGTATAALGRAHSVFTNGLQRITNIVVQSGSNYLNVNLPIEPNGVVYNTITRAPIAGATLTMLDASSQTPLPASCFDDTAQQNQVTLPYGYYRFDLNFSDPACPSGGSYIVEARAPAVGYIAGPSQIIPPASDVATGPFSVPSCPASTDDAVIATAQHCEVQASELAPPTSVRARTAGTRYHRHFTFSDAPIPVSSQVFNNHIPLDPDLQGVLQLSKTTPLFSVTRGQMIPYTITYTNVTDVPLFDVSLADRFPAGFRYVEGSARIDGTPVEPTLVGRVLTWNDLIVYGRERHSIVLLLAVGAGVSEGEFTNRAQASHALTNSPLSNEGAATVRVIPDATFDCTDVTGKVFDDANRNGIQNAGERGLSGVRLVSARGLTAITDAFGRFHITCAVVPREGRGSNFVLKLDDRTLPAGFRASTEQVKVLRATRGKALRFNFGASIHRVIGLDIADAVFEPGTANMRPQWQPRLSLLLEELQRGPAVLRLSYMADLEDKQLVDQRMAAVKKQITQSWKGISASACGEESAAGPAGACYQLTTEQEVFWRRGGPRKPAAVQELGQVNE</sequence>
<dbReference type="InterPro" id="IPR051172">
    <property type="entry name" value="Chlamydia_OmcB"/>
</dbReference>
<evidence type="ECO:0000313" key="2">
    <source>
        <dbReference type="EMBL" id="MBB6092375.1"/>
    </source>
</evidence>
<reference evidence="2 3" key="1">
    <citation type="submission" date="2020-08" db="EMBL/GenBank/DDBJ databases">
        <title>Genomic Encyclopedia of Type Strains, Phase IV (KMG-IV): sequencing the most valuable type-strain genomes for metagenomic binning, comparative biology and taxonomic classification.</title>
        <authorList>
            <person name="Goeker M."/>
        </authorList>
    </citation>
    <scope>NUCLEOTIDE SEQUENCE [LARGE SCALE GENOMIC DNA]</scope>
    <source>
        <strain evidence="2 3">DSM 26723</strain>
    </source>
</reference>
<dbReference type="PANTHER" id="PTHR34819">
    <property type="entry name" value="LARGE CYSTEINE-RICH PERIPLASMIC PROTEIN OMCB"/>
    <property type="match status" value="1"/>
</dbReference>
<dbReference type="NCBIfam" id="TIGR01451">
    <property type="entry name" value="B_ant_repeat"/>
    <property type="match status" value="2"/>
</dbReference>
<dbReference type="NCBIfam" id="NF038131">
    <property type="entry name" value="choice_anch_K"/>
    <property type="match status" value="1"/>
</dbReference>
<dbReference type="InterPro" id="IPR047589">
    <property type="entry name" value="DUF11_rpt"/>
</dbReference>
<gene>
    <name evidence="2" type="ORF">HNQ60_001221</name>
</gene>
<keyword evidence="1" id="KW-0732">Signal</keyword>
<evidence type="ECO:0000256" key="1">
    <source>
        <dbReference type="SAM" id="SignalP"/>
    </source>
</evidence>
<name>A0A841HK26_9GAMM</name>
<comment type="caution">
    <text evidence="2">The sequence shown here is derived from an EMBL/GenBank/DDBJ whole genome shotgun (WGS) entry which is preliminary data.</text>
</comment>
<dbReference type="InterPro" id="IPR047995">
    <property type="entry name" value="Choice_anch_K"/>
</dbReference>
<dbReference type="NCBIfam" id="NF038125">
    <property type="entry name" value="PEP_CTERM_THxN"/>
    <property type="match status" value="1"/>
</dbReference>
<dbReference type="Proteomes" id="UP000588068">
    <property type="component" value="Unassembled WGS sequence"/>
</dbReference>
<feature type="signal peptide" evidence="1">
    <location>
        <begin position="1"/>
        <end position="34"/>
    </location>
</feature>
<dbReference type="EMBL" id="JACHHZ010000001">
    <property type="protein sequence ID" value="MBB6092375.1"/>
    <property type="molecule type" value="Genomic_DNA"/>
</dbReference>
<proteinExistence type="predicted"/>
<dbReference type="RefSeq" id="WP_184330096.1">
    <property type="nucleotide sequence ID" value="NZ_JACHHZ010000001.1"/>
</dbReference>
<dbReference type="SUPFAM" id="SSF49478">
    <property type="entry name" value="Cna protein B-type domain"/>
    <property type="match status" value="1"/>
</dbReference>
<dbReference type="InterPro" id="IPR013783">
    <property type="entry name" value="Ig-like_fold"/>
</dbReference>
<organism evidence="2 3">
    <name type="scientific">Povalibacter uvarum</name>
    <dbReference type="NCBI Taxonomy" id="732238"/>
    <lineage>
        <taxon>Bacteria</taxon>
        <taxon>Pseudomonadati</taxon>
        <taxon>Pseudomonadota</taxon>
        <taxon>Gammaproteobacteria</taxon>
        <taxon>Steroidobacterales</taxon>
        <taxon>Steroidobacteraceae</taxon>
        <taxon>Povalibacter</taxon>
    </lineage>
</organism>
<dbReference type="PANTHER" id="PTHR34819:SF3">
    <property type="entry name" value="CELL SURFACE PROTEIN"/>
    <property type="match status" value="1"/>
</dbReference>
<accession>A0A841HK26</accession>
<evidence type="ECO:0000313" key="3">
    <source>
        <dbReference type="Proteomes" id="UP000588068"/>
    </source>
</evidence>
<protein>
    <submittedName>
        <fullName evidence="2">Putative repeat protein (TIGR01451 family)</fullName>
    </submittedName>
</protein>
<feature type="chain" id="PRO_5032684550" evidence="1">
    <location>
        <begin position="35"/>
        <end position="1348"/>
    </location>
</feature>
<dbReference type="Gene3D" id="2.60.40.10">
    <property type="entry name" value="Immunoglobulins"/>
    <property type="match status" value="2"/>
</dbReference>
<keyword evidence="3" id="KW-1185">Reference proteome</keyword>